<evidence type="ECO:0000256" key="3">
    <source>
        <dbReference type="ARBA" id="ARBA00022485"/>
    </source>
</evidence>
<evidence type="ECO:0000256" key="6">
    <source>
        <dbReference type="ARBA" id="ARBA00022801"/>
    </source>
</evidence>
<comment type="similarity">
    <text evidence="1">Belongs to the uracil-DNA glycosylase (UDG) superfamily. Type 4 (UDGa) family.</text>
</comment>
<keyword evidence="4" id="KW-0479">Metal-binding</keyword>
<dbReference type="InterPro" id="IPR051536">
    <property type="entry name" value="UDG_Type-4/5"/>
</dbReference>
<evidence type="ECO:0000259" key="10">
    <source>
        <dbReference type="SMART" id="SM00986"/>
    </source>
</evidence>
<keyword evidence="8" id="KW-0411">Iron-sulfur</keyword>
<evidence type="ECO:0000313" key="12">
    <source>
        <dbReference type="Proteomes" id="UP001059617"/>
    </source>
</evidence>
<evidence type="ECO:0000256" key="1">
    <source>
        <dbReference type="ARBA" id="ARBA00006521"/>
    </source>
</evidence>
<keyword evidence="3" id="KW-0004">4Fe-4S</keyword>
<dbReference type="NCBIfam" id="TIGR03914">
    <property type="entry name" value="UDG_fam_dom"/>
    <property type="match status" value="1"/>
</dbReference>
<evidence type="ECO:0000256" key="7">
    <source>
        <dbReference type="ARBA" id="ARBA00023004"/>
    </source>
</evidence>
<dbReference type="NCBIfam" id="TIGR00758">
    <property type="entry name" value="UDG_fam4"/>
    <property type="match status" value="1"/>
</dbReference>
<dbReference type="CDD" id="cd10030">
    <property type="entry name" value="UDG-F4_TTUDGA_SPO1dp_like"/>
    <property type="match status" value="1"/>
</dbReference>
<gene>
    <name evidence="11" type="ORF">Dfulv_03380</name>
</gene>
<organism evidence="11 12">
    <name type="scientific">Dactylosporangium fulvum</name>
    <dbReference type="NCBI Taxonomy" id="53359"/>
    <lineage>
        <taxon>Bacteria</taxon>
        <taxon>Bacillati</taxon>
        <taxon>Actinomycetota</taxon>
        <taxon>Actinomycetes</taxon>
        <taxon>Micromonosporales</taxon>
        <taxon>Micromonosporaceae</taxon>
        <taxon>Dactylosporangium</taxon>
    </lineage>
</organism>
<keyword evidence="12" id="KW-1185">Reference proteome</keyword>
<protein>
    <recommendedName>
        <fullName evidence="2">Type-4 uracil-DNA glycosylase</fullName>
    </recommendedName>
</protein>
<keyword evidence="5" id="KW-0227">DNA damage</keyword>
<dbReference type="Gene3D" id="3.40.470.10">
    <property type="entry name" value="Uracil-DNA glycosylase-like domain"/>
    <property type="match status" value="1"/>
</dbReference>
<dbReference type="InterPro" id="IPR005122">
    <property type="entry name" value="Uracil-DNA_glycosylase-like"/>
</dbReference>
<dbReference type="InterPro" id="IPR036895">
    <property type="entry name" value="Uracil-DNA_glycosylase-like_sf"/>
</dbReference>
<evidence type="ECO:0000256" key="2">
    <source>
        <dbReference type="ARBA" id="ARBA00019403"/>
    </source>
</evidence>
<dbReference type="SMART" id="SM00987">
    <property type="entry name" value="UreE_C"/>
    <property type="match status" value="1"/>
</dbReference>
<keyword evidence="7" id="KW-0408">Iron</keyword>
<dbReference type="EMBL" id="CP073720">
    <property type="protein sequence ID" value="UWP83361.1"/>
    <property type="molecule type" value="Genomic_DNA"/>
</dbReference>
<dbReference type="InterPro" id="IPR005273">
    <property type="entry name" value="Ura-DNA_glyco_family4"/>
</dbReference>
<name>A0ABY5W1Y5_9ACTN</name>
<reference evidence="11" key="1">
    <citation type="submission" date="2021-04" db="EMBL/GenBank/DDBJ databases">
        <authorList>
            <person name="Hartkoorn R.C."/>
            <person name="Beaudoing E."/>
            <person name="Hot D."/>
        </authorList>
    </citation>
    <scope>NUCLEOTIDE SEQUENCE</scope>
    <source>
        <strain evidence="11">NRRL B-16292</strain>
    </source>
</reference>
<feature type="domain" description="Uracil-DNA glycosylase-like" evidence="10">
    <location>
        <begin position="37"/>
        <end position="208"/>
    </location>
</feature>
<evidence type="ECO:0000256" key="9">
    <source>
        <dbReference type="ARBA" id="ARBA00023204"/>
    </source>
</evidence>
<dbReference type="RefSeq" id="WP_259861146.1">
    <property type="nucleotide sequence ID" value="NZ_BAAAST010000030.1"/>
</dbReference>
<proteinExistence type="inferred from homology"/>
<dbReference type="Proteomes" id="UP001059617">
    <property type="component" value="Chromosome"/>
</dbReference>
<reference evidence="11" key="2">
    <citation type="submission" date="2022-09" db="EMBL/GenBank/DDBJ databases">
        <title>Biosynthetic gene clusters of Dactylosporangioum fulvum.</title>
        <authorList>
            <person name="Caradec T."/>
        </authorList>
    </citation>
    <scope>NUCLEOTIDE SEQUENCE</scope>
    <source>
        <strain evidence="11">NRRL B-16292</strain>
    </source>
</reference>
<evidence type="ECO:0000256" key="4">
    <source>
        <dbReference type="ARBA" id="ARBA00022723"/>
    </source>
</evidence>
<evidence type="ECO:0000313" key="11">
    <source>
        <dbReference type="EMBL" id="UWP83361.1"/>
    </source>
</evidence>
<sequence>MTAAEFVPDHGSLDELRTAVQGCRGCGLYQDTTQAVFGEGPEDARILVVGEQPGDVEDRRGRPFVGPAGKVLDRAFAEAGLDRTTMYLTNAVKHFKHRPAAAGKRRLHQTPDRSEIVACRPWLVAEFEVVRPAQVVALGATAAKALLGPSFRVTKQHGVPLPWPSSADRPEDFNGAPEAVLVATIHPSAVLRADDREAMFAGMVEDLKALRGPA</sequence>
<dbReference type="PANTHER" id="PTHR33693">
    <property type="entry name" value="TYPE-5 URACIL-DNA GLYCOSYLASE"/>
    <property type="match status" value="1"/>
</dbReference>
<evidence type="ECO:0000256" key="5">
    <source>
        <dbReference type="ARBA" id="ARBA00022763"/>
    </source>
</evidence>
<evidence type="ECO:0000256" key="8">
    <source>
        <dbReference type="ARBA" id="ARBA00023014"/>
    </source>
</evidence>
<keyword evidence="6" id="KW-0378">Hydrolase</keyword>
<keyword evidence="9" id="KW-0234">DNA repair</keyword>
<dbReference type="PANTHER" id="PTHR33693:SF9">
    <property type="entry name" value="TYPE-4 URACIL-DNA GLYCOSYLASE"/>
    <property type="match status" value="1"/>
</dbReference>
<accession>A0ABY5W1Y5</accession>
<dbReference type="SMART" id="SM00986">
    <property type="entry name" value="UDG"/>
    <property type="match status" value="1"/>
</dbReference>
<dbReference type="Pfam" id="PF03167">
    <property type="entry name" value="UDG"/>
    <property type="match status" value="1"/>
</dbReference>
<dbReference type="SUPFAM" id="SSF52141">
    <property type="entry name" value="Uracil-DNA glycosylase-like"/>
    <property type="match status" value="1"/>
</dbReference>